<feature type="transmembrane region" description="Helical" evidence="5">
    <location>
        <begin position="20"/>
        <end position="43"/>
    </location>
</feature>
<evidence type="ECO:0000256" key="2">
    <source>
        <dbReference type="ARBA" id="ARBA00022603"/>
    </source>
</evidence>
<name>A0ABM3ZKN6_PANGU</name>
<evidence type="ECO:0000313" key="6">
    <source>
        <dbReference type="Proteomes" id="UP001652622"/>
    </source>
</evidence>
<dbReference type="Gene3D" id="3.40.50.150">
    <property type="entry name" value="Vaccinia Virus protein VP39"/>
    <property type="match status" value="1"/>
</dbReference>
<protein>
    <submittedName>
        <fullName evidence="7">Adenine nucleotide translocase lysine N-methyltransferase isoform X3</fullName>
    </submittedName>
</protein>
<accession>A0ABM3ZKN6</accession>
<evidence type="ECO:0000256" key="1">
    <source>
        <dbReference type="ARBA" id="ARBA00010633"/>
    </source>
</evidence>
<evidence type="ECO:0000256" key="4">
    <source>
        <dbReference type="ARBA" id="ARBA00022691"/>
    </source>
</evidence>
<sequence length="168" mass="18260">MDPEDAEEVAAELQGKKIDGWGVLQIAAGTGLTVYVVWAGILMPGFRKVPLKLQVPYVPASAKQIENVMQLLKGRSGKIVDLGSGDGRIVNLSDCRNVTVFLAPSVLMLLEKKLLTELPEEARVVAGRFPLPNWTHTDTAGEGVNQAWAYDVQVVRQLKKDEPEGSPV</sequence>
<dbReference type="GeneID" id="117667247"/>
<evidence type="ECO:0000313" key="7">
    <source>
        <dbReference type="RefSeq" id="XP_060548941.1"/>
    </source>
</evidence>
<dbReference type="PANTHER" id="PTHR13610">
    <property type="entry name" value="METHYLTRANSFERASE DOMAIN-CONTAINING PROTEIN"/>
    <property type="match status" value="1"/>
</dbReference>
<evidence type="ECO:0000256" key="3">
    <source>
        <dbReference type="ARBA" id="ARBA00022679"/>
    </source>
</evidence>
<dbReference type="Proteomes" id="UP001652622">
    <property type="component" value="Unplaced"/>
</dbReference>
<dbReference type="PANTHER" id="PTHR13610:SF5">
    <property type="entry name" value="ADENINE NUCLEOTIDE TRANSLOCASE LYSINE N-METHYLTRANSFERASE"/>
    <property type="match status" value="1"/>
</dbReference>
<keyword evidence="5" id="KW-1133">Transmembrane helix</keyword>
<keyword evidence="5" id="KW-0812">Transmembrane</keyword>
<keyword evidence="5" id="KW-0472">Membrane</keyword>
<keyword evidence="6" id="KW-1185">Reference proteome</keyword>
<keyword evidence="3" id="KW-0808">Transferase</keyword>
<gene>
    <name evidence="7" type="primary">ANTKMT</name>
</gene>
<comment type="similarity">
    <text evidence="1">Belongs to the ANT/ATPSC lysine N-methyltransferase family.</text>
</comment>
<dbReference type="RefSeq" id="XP_060548941.1">
    <property type="nucleotide sequence ID" value="XM_060692958.1"/>
</dbReference>
<reference evidence="7" key="1">
    <citation type="submission" date="2025-08" db="UniProtKB">
        <authorList>
            <consortium name="RefSeq"/>
        </authorList>
    </citation>
    <scope>IDENTIFICATION</scope>
    <source>
        <tissue evidence="7">Blood</tissue>
    </source>
</reference>
<keyword evidence="4" id="KW-0949">S-adenosyl-L-methionine</keyword>
<organism evidence="6 7">
    <name type="scientific">Pantherophis guttatus</name>
    <name type="common">Corn snake</name>
    <name type="synonym">Elaphe guttata</name>
    <dbReference type="NCBI Taxonomy" id="94885"/>
    <lineage>
        <taxon>Eukaryota</taxon>
        <taxon>Metazoa</taxon>
        <taxon>Chordata</taxon>
        <taxon>Craniata</taxon>
        <taxon>Vertebrata</taxon>
        <taxon>Euteleostomi</taxon>
        <taxon>Lepidosauria</taxon>
        <taxon>Squamata</taxon>
        <taxon>Bifurcata</taxon>
        <taxon>Unidentata</taxon>
        <taxon>Episquamata</taxon>
        <taxon>Toxicofera</taxon>
        <taxon>Serpentes</taxon>
        <taxon>Colubroidea</taxon>
        <taxon>Colubridae</taxon>
        <taxon>Colubrinae</taxon>
        <taxon>Pantherophis</taxon>
    </lineage>
</organism>
<dbReference type="InterPro" id="IPR026170">
    <property type="entry name" value="FAM173A/B"/>
</dbReference>
<proteinExistence type="inferred from homology"/>
<dbReference type="InterPro" id="IPR029063">
    <property type="entry name" value="SAM-dependent_MTases_sf"/>
</dbReference>
<keyword evidence="2" id="KW-0489">Methyltransferase</keyword>
<evidence type="ECO:0000256" key="5">
    <source>
        <dbReference type="SAM" id="Phobius"/>
    </source>
</evidence>